<keyword evidence="5" id="KW-1185">Reference proteome</keyword>
<dbReference type="PANTHER" id="PTHR43877">
    <property type="entry name" value="AMINOALKYLPHOSPHONATE N-ACETYLTRANSFERASE-RELATED-RELATED"/>
    <property type="match status" value="1"/>
</dbReference>
<dbReference type="SUPFAM" id="SSF55729">
    <property type="entry name" value="Acyl-CoA N-acyltransferases (Nat)"/>
    <property type="match status" value="2"/>
</dbReference>
<dbReference type="GO" id="GO:0005840">
    <property type="term" value="C:ribosome"/>
    <property type="evidence" value="ECO:0007669"/>
    <property type="project" value="UniProtKB-KW"/>
</dbReference>
<organism evidence="4 5">
    <name type="scientific">Paractinoplanes atraurantiacus</name>
    <dbReference type="NCBI Taxonomy" id="1036182"/>
    <lineage>
        <taxon>Bacteria</taxon>
        <taxon>Bacillati</taxon>
        <taxon>Actinomycetota</taxon>
        <taxon>Actinomycetes</taxon>
        <taxon>Micromonosporales</taxon>
        <taxon>Micromonosporaceae</taxon>
        <taxon>Paractinoplanes</taxon>
    </lineage>
</organism>
<feature type="domain" description="N-acetyltransferase" evidence="3">
    <location>
        <begin position="8"/>
        <end position="176"/>
    </location>
</feature>
<keyword evidence="4" id="KW-0689">Ribosomal protein</keyword>
<evidence type="ECO:0000313" key="5">
    <source>
        <dbReference type="Proteomes" id="UP000219612"/>
    </source>
</evidence>
<dbReference type="InterPro" id="IPR000182">
    <property type="entry name" value="GNAT_dom"/>
</dbReference>
<evidence type="ECO:0000313" key="4">
    <source>
        <dbReference type="EMBL" id="SNY48121.1"/>
    </source>
</evidence>
<reference evidence="4 5" key="1">
    <citation type="submission" date="2017-09" db="EMBL/GenBank/DDBJ databases">
        <authorList>
            <person name="Ehlers B."/>
            <person name="Leendertz F.H."/>
        </authorList>
    </citation>
    <scope>NUCLEOTIDE SEQUENCE [LARGE SCALE GENOMIC DNA]</scope>
    <source>
        <strain evidence="4 5">CGMCC 4.6857</strain>
    </source>
</reference>
<dbReference type="InterPro" id="IPR050832">
    <property type="entry name" value="Bact_Acetyltransf"/>
</dbReference>
<dbReference type="EMBL" id="OBDY01000008">
    <property type="protein sequence ID" value="SNY48121.1"/>
    <property type="molecule type" value="Genomic_DNA"/>
</dbReference>
<dbReference type="CDD" id="cd04301">
    <property type="entry name" value="NAT_SF"/>
    <property type="match status" value="2"/>
</dbReference>
<dbReference type="Gene3D" id="3.40.630.30">
    <property type="match status" value="1"/>
</dbReference>
<dbReference type="PROSITE" id="PS51186">
    <property type="entry name" value="GNAT"/>
    <property type="match status" value="2"/>
</dbReference>
<accession>A0A285IMC5</accession>
<dbReference type="RefSeq" id="WP_218854650.1">
    <property type="nucleotide sequence ID" value="NZ_OBDY01000008.1"/>
</dbReference>
<dbReference type="InterPro" id="IPR016181">
    <property type="entry name" value="Acyl_CoA_acyltransferase"/>
</dbReference>
<name>A0A285IMC5_9ACTN</name>
<dbReference type="Proteomes" id="UP000219612">
    <property type="component" value="Unassembled WGS sequence"/>
</dbReference>
<dbReference type="GO" id="GO:0016747">
    <property type="term" value="F:acyltransferase activity, transferring groups other than amino-acyl groups"/>
    <property type="evidence" value="ECO:0007669"/>
    <property type="project" value="InterPro"/>
</dbReference>
<protein>
    <submittedName>
        <fullName evidence="4">Ribosomal protein S18 acetylase RimI</fullName>
    </submittedName>
</protein>
<feature type="domain" description="N-acetyltransferase" evidence="3">
    <location>
        <begin position="173"/>
        <end position="324"/>
    </location>
</feature>
<dbReference type="Pfam" id="PF00583">
    <property type="entry name" value="Acetyltransf_1"/>
    <property type="match status" value="2"/>
</dbReference>
<evidence type="ECO:0000256" key="1">
    <source>
        <dbReference type="ARBA" id="ARBA00022679"/>
    </source>
</evidence>
<keyword evidence="2" id="KW-0012">Acyltransferase</keyword>
<evidence type="ECO:0000256" key="2">
    <source>
        <dbReference type="ARBA" id="ARBA00023315"/>
    </source>
</evidence>
<dbReference type="PANTHER" id="PTHR43877:SF5">
    <property type="entry name" value="BLL8307 PROTEIN"/>
    <property type="match status" value="1"/>
</dbReference>
<dbReference type="AlphaFoldDB" id="A0A285IMC5"/>
<sequence>MREALSTLTWRPLSREDAKASADLLNAMESVDKIGEYYDEQDTLQELIDPYTDLERGSLAVFDGDVMAGFMKTRYQATPEDVHRVVMDGGVAPGYRRRGLGTRLVEAGVAAAKELHARHHPGLKLAVDIHKPESMAGLAELLRGQGFTVAGYYQHMQHSLGDAIPETPVPDGLRIEPWSEGNDEEFRLIRNEAFSEDRLRAPMTMESWKSKITNQTFRPTVSFLLRDVASGVPAGMLVTMSWDADTAATGIRDARFMLIATRAGYRRRGVAGALIGHALRAAAGEGYDRALVEADSQNPFQALRVYEKAGFTPTLRFVSWALEV</sequence>
<keyword evidence="1" id="KW-0808">Transferase</keyword>
<proteinExistence type="predicted"/>
<keyword evidence="4" id="KW-0687">Ribonucleoprotein</keyword>
<evidence type="ECO:0000259" key="3">
    <source>
        <dbReference type="PROSITE" id="PS51186"/>
    </source>
</evidence>
<gene>
    <name evidence="4" type="ORF">SAMN05421748_108296</name>
</gene>